<organism evidence="3 4">
    <name type="scientific">Rhodocollybia butyracea</name>
    <dbReference type="NCBI Taxonomy" id="206335"/>
    <lineage>
        <taxon>Eukaryota</taxon>
        <taxon>Fungi</taxon>
        <taxon>Dikarya</taxon>
        <taxon>Basidiomycota</taxon>
        <taxon>Agaricomycotina</taxon>
        <taxon>Agaricomycetes</taxon>
        <taxon>Agaricomycetidae</taxon>
        <taxon>Agaricales</taxon>
        <taxon>Marasmiineae</taxon>
        <taxon>Omphalotaceae</taxon>
        <taxon>Rhodocollybia</taxon>
    </lineage>
</organism>
<keyword evidence="2" id="KW-0732">Signal</keyword>
<feature type="compositionally biased region" description="Polar residues" evidence="1">
    <location>
        <begin position="253"/>
        <end position="263"/>
    </location>
</feature>
<evidence type="ECO:0000256" key="1">
    <source>
        <dbReference type="SAM" id="MobiDB-lite"/>
    </source>
</evidence>
<feature type="signal peptide" evidence="2">
    <location>
        <begin position="1"/>
        <end position="22"/>
    </location>
</feature>
<accession>A0A9P5P8J9</accession>
<sequence>MVYSRSVLTAILAAGAFLSVLAVPVPGPSDATAPPASSEAASSAPPDPPSTPPSPPSIPGEHHHGNHHLLHHHKSQPNPTQQGAPAAGDTSNNAGKRRSIHEENRHHHHAFHQLKEAVERVDHAKERLSAAEDHLHHLFHIEDEGEFVSKHRLYKAKHRLHQAEHRLHIAEKHLHQVKHEFEEGEFDRKHHHGHDHFRFGKAAAPPFIQEGLQDAAELLAALRLDQHAAAPGSKHEEAPVAFEIAIAPRGNGVPSTATSNQQAGGIANAPGQNMKRSVGPLGNNATAGMATPTRRSLHGDDLD</sequence>
<evidence type="ECO:0000313" key="4">
    <source>
        <dbReference type="Proteomes" id="UP000772434"/>
    </source>
</evidence>
<feature type="chain" id="PRO_5040399627" evidence="2">
    <location>
        <begin position="23"/>
        <end position="303"/>
    </location>
</feature>
<comment type="caution">
    <text evidence="3">The sequence shown here is derived from an EMBL/GenBank/DDBJ whole genome shotgun (WGS) entry which is preliminary data.</text>
</comment>
<dbReference type="Gene3D" id="1.20.120.330">
    <property type="entry name" value="Nucleotidyltransferases domain 2"/>
    <property type="match status" value="1"/>
</dbReference>
<feature type="compositionally biased region" description="Low complexity" evidence="1">
    <location>
        <begin position="28"/>
        <end position="44"/>
    </location>
</feature>
<feature type="compositionally biased region" description="Polar residues" evidence="1">
    <location>
        <begin position="76"/>
        <end position="94"/>
    </location>
</feature>
<dbReference type="Proteomes" id="UP000772434">
    <property type="component" value="Unassembled WGS sequence"/>
</dbReference>
<keyword evidence="4" id="KW-1185">Reference proteome</keyword>
<evidence type="ECO:0000256" key="2">
    <source>
        <dbReference type="SAM" id="SignalP"/>
    </source>
</evidence>
<gene>
    <name evidence="3" type="ORF">BDP27DRAFT_1454737</name>
</gene>
<evidence type="ECO:0000313" key="3">
    <source>
        <dbReference type="EMBL" id="KAF9049440.1"/>
    </source>
</evidence>
<name>A0A9P5P8J9_9AGAR</name>
<proteinExistence type="predicted"/>
<protein>
    <submittedName>
        <fullName evidence="3">Uncharacterized protein</fullName>
    </submittedName>
</protein>
<feature type="region of interest" description="Disordered" evidence="1">
    <location>
        <begin position="253"/>
        <end position="303"/>
    </location>
</feature>
<dbReference type="EMBL" id="JADNRY010000473">
    <property type="protein sequence ID" value="KAF9049440.1"/>
    <property type="molecule type" value="Genomic_DNA"/>
</dbReference>
<reference evidence="3" key="1">
    <citation type="submission" date="2020-11" db="EMBL/GenBank/DDBJ databases">
        <authorList>
            <consortium name="DOE Joint Genome Institute"/>
            <person name="Ahrendt S."/>
            <person name="Riley R."/>
            <person name="Andreopoulos W."/>
            <person name="Labutti K."/>
            <person name="Pangilinan J."/>
            <person name="Ruiz-Duenas F.J."/>
            <person name="Barrasa J.M."/>
            <person name="Sanchez-Garcia M."/>
            <person name="Camarero S."/>
            <person name="Miyauchi S."/>
            <person name="Serrano A."/>
            <person name="Linde D."/>
            <person name="Babiker R."/>
            <person name="Drula E."/>
            <person name="Ayuso-Fernandez I."/>
            <person name="Pacheco R."/>
            <person name="Padilla G."/>
            <person name="Ferreira P."/>
            <person name="Barriuso J."/>
            <person name="Kellner H."/>
            <person name="Castanera R."/>
            <person name="Alfaro M."/>
            <person name="Ramirez L."/>
            <person name="Pisabarro A.G."/>
            <person name="Kuo A."/>
            <person name="Tritt A."/>
            <person name="Lipzen A."/>
            <person name="He G."/>
            <person name="Yan M."/>
            <person name="Ng V."/>
            <person name="Cullen D."/>
            <person name="Martin F."/>
            <person name="Rosso M.-N."/>
            <person name="Henrissat B."/>
            <person name="Hibbett D."/>
            <person name="Martinez A.T."/>
            <person name="Grigoriev I.V."/>
        </authorList>
    </citation>
    <scope>NUCLEOTIDE SEQUENCE</scope>
    <source>
        <strain evidence="3">AH 40177</strain>
    </source>
</reference>
<feature type="region of interest" description="Disordered" evidence="1">
    <location>
        <begin position="26"/>
        <end position="109"/>
    </location>
</feature>
<feature type="compositionally biased region" description="Basic residues" evidence="1">
    <location>
        <begin position="64"/>
        <end position="75"/>
    </location>
</feature>
<dbReference type="AlphaFoldDB" id="A0A9P5P8J9"/>
<feature type="compositionally biased region" description="Pro residues" evidence="1">
    <location>
        <begin position="45"/>
        <end position="58"/>
    </location>
</feature>